<reference evidence="1" key="1">
    <citation type="journal article" date="2021" name="Proc. Natl. Acad. Sci. U.S.A.">
        <title>A Catalog of Tens of Thousands of Viruses from Human Metagenomes Reveals Hidden Associations with Chronic Diseases.</title>
        <authorList>
            <person name="Tisza M.J."/>
            <person name="Buck C.B."/>
        </authorList>
    </citation>
    <scope>NUCLEOTIDE SEQUENCE</scope>
    <source>
        <strain evidence="1">CtFNZ2</strain>
    </source>
</reference>
<name>A0A8S5LA56_9CAUD</name>
<dbReference type="EMBL" id="BK014663">
    <property type="protein sequence ID" value="DAD66828.1"/>
    <property type="molecule type" value="Genomic_DNA"/>
</dbReference>
<evidence type="ECO:0000313" key="1">
    <source>
        <dbReference type="EMBL" id="DAD66828.1"/>
    </source>
</evidence>
<accession>A0A8S5LA56</accession>
<protein>
    <submittedName>
        <fullName evidence="1">Head to tail adaptor</fullName>
    </submittedName>
</protein>
<proteinExistence type="predicted"/>
<sequence>MELEEMRKTHEAIRREICQAYDEKYQEYPSDIAVDEVMQAILNYCNLTEFPWELRFVAMNMLHALLNPDEANGARSISVGDTRVELSRDEATSKAQSLLYNFQSQLQEFRRLRW</sequence>
<organism evidence="1">
    <name type="scientific">Siphoviridae sp. ctFNZ2</name>
    <dbReference type="NCBI Taxonomy" id="2823572"/>
    <lineage>
        <taxon>Viruses</taxon>
        <taxon>Duplodnaviria</taxon>
        <taxon>Heunggongvirae</taxon>
        <taxon>Uroviricota</taxon>
        <taxon>Caudoviricetes</taxon>
    </lineage>
</organism>